<dbReference type="InterPro" id="IPR000528">
    <property type="entry name" value="Plant_nsLTP"/>
</dbReference>
<dbReference type="Proteomes" id="UP001630127">
    <property type="component" value="Unassembled WGS sequence"/>
</dbReference>
<feature type="signal peptide" evidence="5">
    <location>
        <begin position="1"/>
        <end position="27"/>
    </location>
</feature>
<evidence type="ECO:0000256" key="5">
    <source>
        <dbReference type="SAM" id="SignalP"/>
    </source>
</evidence>
<dbReference type="GO" id="GO:0008289">
    <property type="term" value="F:lipid binding"/>
    <property type="evidence" value="ECO:0007669"/>
    <property type="project" value="UniProtKB-KW"/>
</dbReference>
<organism evidence="7 8">
    <name type="scientific">Cinchona calisaya</name>
    <dbReference type="NCBI Taxonomy" id="153742"/>
    <lineage>
        <taxon>Eukaryota</taxon>
        <taxon>Viridiplantae</taxon>
        <taxon>Streptophyta</taxon>
        <taxon>Embryophyta</taxon>
        <taxon>Tracheophyta</taxon>
        <taxon>Spermatophyta</taxon>
        <taxon>Magnoliopsida</taxon>
        <taxon>eudicotyledons</taxon>
        <taxon>Gunneridae</taxon>
        <taxon>Pentapetalae</taxon>
        <taxon>asterids</taxon>
        <taxon>lamiids</taxon>
        <taxon>Gentianales</taxon>
        <taxon>Rubiaceae</taxon>
        <taxon>Cinchonoideae</taxon>
        <taxon>Cinchoneae</taxon>
        <taxon>Cinchona</taxon>
    </lineage>
</organism>
<evidence type="ECO:0000256" key="2">
    <source>
        <dbReference type="ARBA" id="ARBA00022448"/>
    </source>
</evidence>
<dbReference type="SUPFAM" id="SSF47699">
    <property type="entry name" value="Bifunctional inhibitor/lipid-transfer protein/seed storage 2S albumin"/>
    <property type="match status" value="1"/>
</dbReference>
<feature type="chain" id="PRO_5044807897" description="Non-specific lipid-transfer protein" evidence="5">
    <location>
        <begin position="28"/>
        <end position="120"/>
    </location>
</feature>
<dbReference type="Gene3D" id="1.10.110.10">
    <property type="entry name" value="Plant lipid-transfer and hydrophobic proteins"/>
    <property type="match status" value="1"/>
</dbReference>
<comment type="caution">
    <text evidence="7">The sequence shown here is derived from an EMBL/GenBank/DDBJ whole genome shotgun (WGS) entry which is preliminary data.</text>
</comment>
<dbReference type="EMBL" id="JBJUIK010000011">
    <property type="protein sequence ID" value="KAL3512666.1"/>
    <property type="molecule type" value="Genomic_DNA"/>
</dbReference>
<reference evidence="7 8" key="1">
    <citation type="submission" date="2024-11" db="EMBL/GenBank/DDBJ databases">
        <title>A near-complete genome assembly of Cinchona calisaya.</title>
        <authorList>
            <person name="Lian D.C."/>
            <person name="Zhao X.W."/>
            <person name="Wei L."/>
        </authorList>
    </citation>
    <scope>NUCLEOTIDE SEQUENCE [LARGE SCALE GENOMIC DNA]</scope>
    <source>
        <tissue evidence="7">Nenye</tissue>
    </source>
</reference>
<accession>A0ABD2Z1F8</accession>
<evidence type="ECO:0000313" key="7">
    <source>
        <dbReference type="EMBL" id="KAL3512666.1"/>
    </source>
</evidence>
<evidence type="ECO:0000256" key="1">
    <source>
        <dbReference type="ARBA" id="ARBA00009748"/>
    </source>
</evidence>
<dbReference type="CDD" id="cd01960">
    <property type="entry name" value="nsLTP1"/>
    <property type="match status" value="1"/>
</dbReference>
<dbReference type="SMART" id="SM00499">
    <property type="entry name" value="AAI"/>
    <property type="match status" value="1"/>
</dbReference>
<gene>
    <name evidence="7" type="ORF">ACH5RR_025383</name>
</gene>
<dbReference type="PROSITE" id="PS00597">
    <property type="entry name" value="PLANT_LTP"/>
    <property type="match status" value="1"/>
</dbReference>
<evidence type="ECO:0000259" key="6">
    <source>
        <dbReference type="SMART" id="SM00499"/>
    </source>
</evidence>
<protein>
    <recommendedName>
        <fullName evidence="4">Non-specific lipid-transfer protein</fullName>
    </recommendedName>
</protein>
<dbReference type="PANTHER" id="PTHR33076">
    <property type="entry name" value="NON-SPECIFIC LIPID-TRANSFER PROTEIN 2-RELATED"/>
    <property type="match status" value="1"/>
</dbReference>
<dbReference type="PRINTS" id="PR00382">
    <property type="entry name" value="LIPIDTRNSFER"/>
</dbReference>
<dbReference type="InterPro" id="IPR016140">
    <property type="entry name" value="Bifunc_inhib/LTP/seed_store"/>
</dbReference>
<dbReference type="InterPro" id="IPR036312">
    <property type="entry name" value="Bifun_inhib/LTP/seed_sf"/>
</dbReference>
<sequence>MASSTIFKLLCIGLMGSVLLAPPQGEAAVSCSSVYSSLYPCLGYVMGSAPLQQGCCNGVKSIYDAARTPSDRQSVCSCLKSLASSGGGNINFNNAQSLPKQCGVNLPYQITPTIDCSKVY</sequence>
<name>A0ABD2Z1F8_9GENT</name>
<proteinExistence type="inferred from homology"/>
<evidence type="ECO:0000256" key="4">
    <source>
        <dbReference type="RuleBase" id="RU000628"/>
    </source>
</evidence>
<feature type="domain" description="Bifunctional inhibitor/plant lipid transfer protein/seed storage helical" evidence="6">
    <location>
        <begin position="31"/>
        <end position="116"/>
    </location>
</feature>
<keyword evidence="2 4" id="KW-0813">Transport</keyword>
<comment type="function">
    <text evidence="4">Plant non-specific lipid-transfer proteins transfer phospholipids as well as galactolipids across membranes. May play a role in wax or cutin deposition in the cell walls of expanding epidermal cells and certain secretory tissues.</text>
</comment>
<evidence type="ECO:0000313" key="8">
    <source>
        <dbReference type="Proteomes" id="UP001630127"/>
    </source>
</evidence>
<keyword evidence="5" id="KW-0732">Signal</keyword>
<dbReference type="AlphaFoldDB" id="A0ABD2Z1F8"/>
<evidence type="ECO:0000256" key="3">
    <source>
        <dbReference type="ARBA" id="ARBA00023121"/>
    </source>
</evidence>
<keyword evidence="8" id="KW-1185">Reference proteome</keyword>
<dbReference type="Pfam" id="PF00234">
    <property type="entry name" value="Tryp_alpha_amyl"/>
    <property type="match status" value="1"/>
</dbReference>
<comment type="similarity">
    <text evidence="1 4">Belongs to the plant LTP family.</text>
</comment>
<keyword evidence="3 4" id="KW-0446">Lipid-binding</keyword>